<evidence type="ECO:0000256" key="3">
    <source>
        <dbReference type="ARBA" id="ARBA00022727"/>
    </source>
</evidence>
<gene>
    <name evidence="9" type="primary">comEB</name>
    <name evidence="9" type="ORF">SPIL2461_LOCUS21281</name>
</gene>
<dbReference type="EC" id="3.5.4.12" evidence="6"/>
<feature type="domain" description="CMP/dCMP-type deaminase" evidence="8">
    <location>
        <begin position="1"/>
        <end position="115"/>
    </location>
</feature>
<dbReference type="InterPro" id="IPR002125">
    <property type="entry name" value="CMP_dCMP_dom"/>
</dbReference>
<evidence type="ECO:0000259" key="8">
    <source>
        <dbReference type="PROSITE" id="PS51747"/>
    </source>
</evidence>
<sequence length="155" mass="17101">IDLALLLARNSSCKAGSMGCAIADKSGMIIAGHVNGPLWEPNAKRPASDLHAEVNAIGRCARLGRTTEGSSVYVTMPPCKRCFMVLVAAGVRRIVTRKEFMAQDSKDLQLAARRLNIDLMVVSDTPARRERLDKLFQMRKRKHDEDADPPESELL</sequence>
<dbReference type="InterPro" id="IPR016192">
    <property type="entry name" value="APOBEC/CMP_deaminase_Zn-bd"/>
</dbReference>
<dbReference type="Pfam" id="PF00383">
    <property type="entry name" value="dCMP_cyt_deam_1"/>
    <property type="match status" value="1"/>
</dbReference>
<dbReference type="SUPFAM" id="SSF53927">
    <property type="entry name" value="Cytidine deaminase-like"/>
    <property type="match status" value="1"/>
</dbReference>
<reference evidence="9" key="1">
    <citation type="submission" date="2021-02" db="EMBL/GenBank/DDBJ databases">
        <authorList>
            <person name="Dougan E. K."/>
            <person name="Rhodes N."/>
            <person name="Thang M."/>
            <person name="Chan C."/>
        </authorList>
    </citation>
    <scope>NUCLEOTIDE SEQUENCE</scope>
</reference>
<evidence type="ECO:0000256" key="2">
    <source>
        <dbReference type="ARBA" id="ARBA00022723"/>
    </source>
</evidence>
<keyword evidence="4" id="KW-0378">Hydrolase</keyword>
<feature type="non-terminal residue" evidence="9">
    <location>
        <position position="155"/>
    </location>
</feature>
<dbReference type="GO" id="GO:0005737">
    <property type="term" value="C:cytoplasm"/>
    <property type="evidence" value="ECO:0007669"/>
    <property type="project" value="TreeGrafter"/>
</dbReference>
<name>A0A812XJV5_SYMPI</name>
<dbReference type="InterPro" id="IPR016193">
    <property type="entry name" value="Cytidine_deaminase-like"/>
</dbReference>
<organism evidence="9 10">
    <name type="scientific">Symbiodinium pilosum</name>
    <name type="common">Dinoflagellate</name>
    <dbReference type="NCBI Taxonomy" id="2952"/>
    <lineage>
        <taxon>Eukaryota</taxon>
        <taxon>Sar</taxon>
        <taxon>Alveolata</taxon>
        <taxon>Dinophyceae</taxon>
        <taxon>Suessiales</taxon>
        <taxon>Symbiodiniaceae</taxon>
        <taxon>Symbiodinium</taxon>
    </lineage>
</organism>
<dbReference type="PROSITE" id="PS00903">
    <property type="entry name" value="CYT_DCMP_DEAMINASES_1"/>
    <property type="match status" value="1"/>
</dbReference>
<dbReference type="AlphaFoldDB" id="A0A812XJV5"/>
<evidence type="ECO:0000256" key="5">
    <source>
        <dbReference type="ARBA" id="ARBA00022833"/>
    </source>
</evidence>
<dbReference type="PROSITE" id="PS51747">
    <property type="entry name" value="CYT_DCMP_DEAMINASES_2"/>
    <property type="match status" value="1"/>
</dbReference>
<comment type="similarity">
    <text evidence="1">Belongs to the cytidine and deoxycytidylate deaminase family.</text>
</comment>
<keyword evidence="5" id="KW-0862">Zinc</keyword>
<dbReference type="GO" id="GO:0004132">
    <property type="term" value="F:dCMP deaminase activity"/>
    <property type="evidence" value="ECO:0007669"/>
    <property type="project" value="TreeGrafter"/>
</dbReference>
<evidence type="ECO:0000256" key="6">
    <source>
        <dbReference type="ARBA" id="ARBA00038938"/>
    </source>
</evidence>
<dbReference type="Proteomes" id="UP000649617">
    <property type="component" value="Unassembled WGS sequence"/>
</dbReference>
<dbReference type="InterPro" id="IPR015517">
    <property type="entry name" value="dCMP_deaminase-rel"/>
</dbReference>
<dbReference type="Gene3D" id="3.40.140.10">
    <property type="entry name" value="Cytidine Deaminase, domain 2"/>
    <property type="match status" value="1"/>
</dbReference>
<evidence type="ECO:0000256" key="7">
    <source>
        <dbReference type="ARBA" id="ARBA00041763"/>
    </source>
</evidence>
<keyword evidence="10" id="KW-1185">Reference proteome</keyword>
<keyword evidence="2" id="KW-0479">Metal-binding</keyword>
<dbReference type="OrthoDB" id="46889at2759"/>
<comment type="caution">
    <text evidence="9">The sequence shown here is derived from an EMBL/GenBank/DDBJ whole genome shotgun (WGS) entry which is preliminary data.</text>
</comment>
<dbReference type="EMBL" id="CAJNIZ010046109">
    <property type="protein sequence ID" value="CAE7740029.1"/>
    <property type="molecule type" value="Genomic_DNA"/>
</dbReference>
<keyword evidence="3" id="KW-0545">Nucleotide biosynthesis</keyword>
<evidence type="ECO:0000256" key="4">
    <source>
        <dbReference type="ARBA" id="ARBA00022801"/>
    </source>
</evidence>
<evidence type="ECO:0000313" key="10">
    <source>
        <dbReference type="Proteomes" id="UP000649617"/>
    </source>
</evidence>
<proteinExistence type="inferred from homology"/>
<evidence type="ECO:0000256" key="1">
    <source>
        <dbReference type="ARBA" id="ARBA00006576"/>
    </source>
</evidence>
<dbReference type="PANTHER" id="PTHR11086">
    <property type="entry name" value="DEOXYCYTIDYLATE DEAMINASE-RELATED"/>
    <property type="match status" value="1"/>
</dbReference>
<evidence type="ECO:0000313" key="9">
    <source>
        <dbReference type="EMBL" id="CAE7740029.1"/>
    </source>
</evidence>
<feature type="non-terminal residue" evidence="9">
    <location>
        <position position="1"/>
    </location>
</feature>
<dbReference type="PANTHER" id="PTHR11086:SF18">
    <property type="entry name" value="DEOXYCYTIDYLATE DEAMINASE"/>
    <property type="match status" value="1"/>
</dbReference>
<dbReference type="GO" id="GO:0008270">
    <property type="term" value="F:zinc ion binding"/>
    <property type="evidence" value="ECO:0007669"/>
    <property type="project" value="InterPro"/>
</dbReference>
<protein>
    <recommendedName>
        <fullName evidence="7">dCMP deaminase</fullName>
        <ecNumber evidence="6">3.5.4.12</ecNumber>
    </recommendedName>
    <alternativeName>
        <fullName evidence="7">dCMP deaminase</fullName>
    </alternativeName>
</protein>
<accession>A0A812XJV5</accession>